<feature type="domain" description="ZSWIM1/3 RNaseH-like" evidence="1">
    <location>
        <begin position="53"/>
        <end position="127"/>
    </location>
</feature>
<proteinExistence type="predicted"/>
<gene>
    <name evidence="2" type="ORF">PMEA_00025946</name>
</gene>
<dbReference type="AlphaFoldDB" id="A0AAU9VXK3"/>
<sequence>MKEWQEQNPSDKYFFRKYNDICEEAPEKDSVEEDNDAEEIKLTSPLSCQKFLLVHQTSWQRRLLGKYGNDICLLYATCKTTRYSLPLFFLAVKTNVDYQVVAKFVMQDEGTETIKEALEIIKEWNPD</sequence>
<dbReference type="EMBL" id="CALNXJ010000005">
    <property type="protein sequence ID" value="CAH3040325.1"/>
    <property type="molecule type" value="Genomic_DNA"/>
</dbReference>
<dbReference type="InterPro" id="IPR048324">
    <property type="entry name" value="ZSWIM1-3_RNaseH-like"/>
</dbReference>
<name>A0AAU9VXK3_9CNID</name>
<evidence type="ECO:0000313" key="2">
    <source>
        <dbReference type="EMBL" id="CAH3040325.1"/>
    </source>
</evidence>
<dbReference type="PANTHER" id="PTHR47456:SF1">
    <property type="entry name" value="PHD-TYPE DOMAIN-CONTAINING PROTEIN"/>
    <property type="match status" value="1"/>
</dbReference>
<dbReference type="Proteomes" id="UP001159428">
    <property type="component" value="Unassembled WGS sequence"/>
</dbReference>
<evidence type="ECO:0000259" key="1">
    <source>
        <dbReference type="Pfam" id="PF21056"/>
    </source>
</evidence>
<accession>A0AAU9VXK3</accession>
<dbReference type="Pfam" id="PF21056">
    <property type="entry name" value="ZSWIM1-3_RNaseH-like"/>
    <property type="match status" value="1"/>
</dbReference>
<reference evidence="2 3" key="1">
    <citation type="submission" date="2022-05" db="EMBL/GenBank/DDBJ databases">
        <authorList>
            <consortium name="Genoscope - CEA"/>
            <person name="William W."/>
        </authorList>
    </citation>
    <scope>NUCLEOTIDE SEQUENCE [LARGE SCALE GENOMIC DNA]</scope>
</reference>
<keyword evidence="3" id="KW-1185">Reference proteome</keyword>
<protein>
    <recommendedName>
        <fullName evidence="1">ZSWIM1/3 RNaseH-like domain-containing protein</fullName>
    </recommendedName>
</protein>
<evidence type="ECO:0000313" key="3">
    <source>
        <dbReference type="Proteomes" id="UP001159428"/>
    </source>
</evidence>
<dbReference type="PANTHER" id="PTHR47456">
    <property type="entry name" value="PHD-TYPE DOMAIN-CONTAINING PROTEIN"/>
    <property type="match status" value="1"/>
</dbReference>
<organism evidence="2 3">
    <name type="scientific">Pocillopora meandrina</name>
    <dbReference type="NCBI Taxonomy" id="46732"/>
    <lineage>
        <taxon>Eukaryota</taxon>
        <taxon>Metazoa</taxon>
        <taxon>Cnidaria</taxon>
        <taxon>Anthozoa</taxon>
        <taxon>Hexacorallia</taxon>
        <taxon>Scleractinia</taxon>
        <taxon>Astrocoeniina</taxon>
        <taxon>Pocilloporidae</taxon>
        <taxon>Pocillopora</taxon>
    </lineage>
</organism>
<comment type="caution">
    <text evidence="2">The sequence shown here is derived from an EMBL/GenBank/DDBJ whole genome shotgun (WGS) entry which is preliminary data.</text>
</comment>